<dbReference type="PATRIC" id="fig|188932.3.peg.3057"/>
<evidence type="ECO:0000313" key="1">
    <source>
        <dbReference type="EMBL" id="AMP99805.1"/>
    </source>
</evidence>
<evidence type="ECO:0000313" key="2">
    <source>
        <dbReference type="Proteomes" id="UP000071561"/>
    </source>
</evidence>
<keyword evidence="2" id="KW-1185">Reference proteome</keyword>
<dbReference type="OrthoDB" id="1082219at2"/>
<dbReference type="RefSeq" id="WP_068402291.1">
    <property type="nucleotide sequence ID" value="NZ_CP014504.1"/>
</dbReference>
<accession>A0A127VEQ7</accession>
<dbReference type="KEGG" id="pcm:AY601_2930"/>
<protein>
    <submittedName>
        <fullName evidence="1">Uncharacterized protein</fullName>
    </submittedName>
</protein>
<gene>
    <name evidence="1" type="ORF">AY601_2930</name>
</gene>
<reference evidence="1 2" key="1">
    <citation type="submission" date="2016-03" db="EMBL/GenBank/DDBJ databases">
        <title>Complete genome sequence of Pedobacter cryoconitis PAMC 27485.</title>
        <authorList>
            <person name="Lee J."/>
            <person name="Kim O.-S."/>
        </authorList>
    </citation>
    <scope>NUCLEOTIDE SEQUENCE [LARGE SCALE GENOMIC DNA]</scope>
    <source>
        <strain evidence="1 2">PAMC 27485</strain>
    </source>
</reference>
<dbReference type="EMBL" id="CP014504">
    <property type="protein sequence ID" value="AMP99805.1"/>
    <property type="molecule type" value="Genomic_DNA"/>
</dbReference>
<sequence length="91" mass="10535">MNILLTDHQLSILLRDAAEMGAKLALARTGKIKQYMNKSEAYRIYGRANIEHWIDQGLLTRRKDGNYSAAWRIDRIEAETIRKSLDALLYI</sequence>
<dbReference type="Proteomes" id="UP000071561">
    <property type="component" value="Chromosome"/>
</dbReference>
<dbReference type="AlphaFoldDB" id="A0A127VEQ7"/>
<proteinExistence type="predicted"/>
<name>A0A127VEQ7_9SPHI</name>
<organism evidence="1 2">
    <name type="scientific">Pedobacter cryoconitis</name>
    <dbReference type="NCBI Taxonomy" id="188932"/>
    <lineage>
        <taxon>Bacteria</taxon>
        <taxon>Pseudomonadati</taxon>
        <taxon>Bacteroidota</taxon>
        <taxon>Sphingobacteriia</taxon>
        <taxon>Sphingobacteriales</taxon>
        <taxon>Sphingobacteriaceae</taxon>
        <taxon>Pedobacter</taxon>
    </lineage>
</organism>